<keyword evidence="1" id="KW-0812">Transmembrane</keyword>
<feature type="transmembrane region" description="Helical" evidence="1">
    <location>
        <begin position="61"/>
        <end position="83"/>
    </location>
</feature>
<accession>A0A494TRA6</accession>
<dbReference type="Pfam" id="PF14378">
    <property type="entry name" value="PAP2_3"/>
    <property type="match status" value="1"/>
</dbReference>
<name>A0A494TRA6_SPHPE</name>
<feature type="transmembrane region" description="Helical" evidence="1">
    <location>
        <begin position="151"/>
        <end position="170"/>
    </location>
</feature>
<sequence length="297" mass="32680">MMAGLVLSFIGVTLLMWHAHLTLDPNTPANGALLFVMALAGLIRYTYRAPKSRTQRISRDAAEYLGMFIVVVVLGALASYPVAVGTTGYVDMTLEQIDQFFRFNWVGWYDFTVAHKSLQLLGSLVYASIYLTPVILLSYFAQADRKAEARVFIASFWAAAIFTLMLFVAFPAQGPLAFLVHGPISYMPTSALYQSELIPVLRDGTFHQVSLGALRGLVCAPSFHTTSAVLYMLAAWPIRSLRWPLIALNCAMLLSVPVEGTHYLADMIGGALVALVAYAVFKFLAKRLLLRKTLDSA</sequence>
<feature type="transmembrane region" description="Helical" evidence="1">
    <location>
        <begin position="31"/>
        <end position="49"/>
    </location>
</feature>
<evidence type="ECO:0000313" key="3">
    <source>
        <dbReference type="EMBL" id="AYJ87998.1"/>
    </source>
</evidence>
<dbReference type="Proteomes" id="UP000276254">
    <property type="component" value="Chromosome"/>
</dbReference>
<evidence type="ECO:0000313" key="4">
    <source>
        <dbReference type="Proteomes" id="UP000276254"/>
    </source>
</evidence>
<keyword evidence="1" id="KW-1133">Transmembrane helix</keyword>
<feature type="domain" description="Inositolphosphotransferase Aur1/Ipt1" evidence="2">
    <location>
        <begin position="94"/>
        <end position="279"/>
    </location>
</feature>
<dbReference type="GO" id="GO:0016020">
    <property type="term" value="C:membrane"/>
    <property type="evidence" value="ECO:0007669"/>
    <property type="project" value="UniProtKB-SubCell"/>
</dbReference>
<evidence type="ECO:0000256" key="1">
    <source>
        <dbReference type="SAM" id="Phobius"/>
    </source>
</evidence>
<dbReference type="AlphaFoldDB" id="A0A494TRA6"/>
<dbReference type="EMBL" id="CP032829">
    <property type="protein sequence ID" value="AYJ87998.1"/>
    <property type="molecule type" value="Genomic_DNA"/>
</dbReference>
<protein>
    <submittedName>
        <fullName evidence="3">PAP2 family protein</fullName>
    </submittedName>
</protein>
<keyword evidence="1" id="KW-0472">Membrane</keyword>
<proteinExistence type="predicted"/>
<dbReference type="OrthoDB" id="7584858at2"/>
<feature type="transmembrane region" description="Helical" evidence="1">
    <location>
        <begin position="118"/>
        <end position="139"/>
    </location>
</feature>
<dbReference type="KEGG" id="spha:D3Y57_13725"/>
<organism evidence="3 4">
    <name type="scientific">Sphingomonas paeninsulae</name>
    <dbReference type="NCBI Taxonomy" id="2319844"/>
    <lineage>
        <taxon>Bacteria</taxon>
        <taxon>Pseudomonadati</taxon>
        <taxon>Pseudomonadota</taxon>
        <taxon>Alphaproteobacteria</taxon>
        <taxon>Sphingomonadales</taxon>
        <taxon>Sphingomonadaceae</taxon>
        <taxon>Sphingomonas</taxon>
    </lineage>
</organism>
<evidence type="ECO:0000259" key="2">
    <source>
        <dbReference type="Pfam" id="PF14378"/>
    </source>
</evidence>
<reference evidence="3 4" key="1">
    <citation type="submission" date="2018-09" db="EMBL/GenBank/DDBJ databases">
        <title>Sphingomonas peninsula sp. nov., isolated from fildes peninsula, Antarctic soil.</title>
        <authorList>
            <person name="Yingchao G."/>
        </authorList>
    </citation>
    <scope>NUCLEOTIDE SEQUENCE [LARGE SCALE GENOMIC DNA]</scope>
    <source>
        <strain evidence="3 4">YZ-8</strain>
    </source>
</reference>
<gene>
    <name evidence="3" type="ORF">D3Y57_13725</name>
</gene>
<feature type="transmembrane region" description="Helical" evidence="1">
    <location>
        <begin position="264"/>
        <end position="285"/>
    </location>
</feature>
<dbReference type="InterPro" id="IPR026841">
    <property type="entry name" value="Aur1/Ipt1"/>
</dbReference>
<keyword evidence="4" id="KW-1185">Reference proteome</keyword>